<dbReference type="GO" id="GO:0044205">
    <property type="term" value="P:'de novo' UMP biosynthetic process"/>
    <property type="evidence" value="ECO:0007669"/>
    <property type="project" value="UniProtKB-UniRule"/>
</dbReference>
<dbReference type="PANTHER" id="PTHR48109">
    <property type="entry name" value="DIHYDROOROTATE DEHYDROGENASE (QUINONE), MITOCHONDRIAL-RELATED"/>
    <property type="match status" value="1"/>
</dbReference>
<dbReference type="NCBIfam" id="NF003652">
    <property type="entry name" value="PRK05286.2-5"/>
    <property type="match status" value="1"/>
</dbReference>
<evidence type="ECO:0000259" key="12">
    <source>
        <dbReference type="Pfam" id="PF01180"/>
    </source>
</evidence>
<evidence type="ECO:0000313" key="14">
    <source>
        <dbReference type="Proteomes" id="UP000249396"/>
    </source>
</evidence>
<comment type="subunit">
    <text evidence="11">Monomer.</text>
</comment>
<feature type="binding site" evidence="11">
    <location>
        <begin position="62"/>
        <end position="66"/>
    </location>
    <ligand>
        <name>FMN</name>
        <dbReference type="ChEBI" id="CHEBI:58210"/>
    </ligand>
</feature>
<dbReference type="SUPFAM" id="SSF51395">
    <property type="entry name" value="FMN-linked oxidoreductases"/>
    <property type="match status" value="1"/>
</dbReference>
<dbReference type="GO" id="GO:0106430">
    <property type="term" value="F:dihydroorotate dehydrogenase (quinone) activity"/>
    <property type="evidence" value="ECO:0007669"/>
    <property type="project" value="UniProtKB-EC"/>
</dbReference>
<keyword evidence="6 11" id="KW-0288">FMN</keyword>
<evidence type="ECO:0000313" key="13">
    <source>
        <dbReference type="EMBL" id="PZN77544.1"/>
    </source>
</evidence>
<comment type="catalytic activity">
    <reaction evidence="10 11">
        <text>(S)-dihydroorotate + a quinone = orotate + a quinol</text>
        <dbReference type="Rhea" id="RHEA:30187"/>
        <dbReference type="ChEBI" id="CHEBI:24646"/>
        <dbReference type="ChEBI" id="CHEBI:30839"/>
        <dbReference type="ChEBI" id="CHEBI:30864"/>
        <dbReference type="ChEBI" id="CHEBI:132124"/>
        <dbReference type="EC" id="1.3.5.2"/>
    </reaction>
</comment>
<dbReference type="AlphaFoldDB" id="A0A2W4SY54"/>
<dbReference type="NCBIfam" id="TIGR01036">
    <property type="entry name" value="pyrD_sub2"/>
    <property type="match status" value="1"/>
</dbReference>
<dbReference type="GO" id="GO:0005737">
    <property type="term" value="C:cytoplasm"/>
    <property type="evidence" value="ECO:0007669"/>
    <property type="project" value="InterPro"/>
</dbReference>
<dbReference type="PROSITE" id="PS00912">
    <property type="entry name" value="DHODEHASE_2"/>
    <property type="match status" value="1"/>
</dbReference>
<reference evidence="13 14" key="1">
    <citation type="journal article" date="2018" name="Aquat. Microb. Ecol.">
        <title>Gammaproteobacterial methanotrophs dominate.</title>
        <authorList>
            <person name="Rissanen A.J."/>
            <person name="Saarenheimo J."/>
            <person name="Tiirola M."/>
            <person name="Peura S."/>
            <person name="Aalto S.L."/>
            <person name="Karvinen A."/>
            <person name="Nykanen H."/>
        </authorList>
    </citation>
    <scope>NUCLEOTIDE SEQUENCE [LARGE SCALE GENOMIC DNA]</scope>
    <source>
        <strain evidence="13">AMbin10</strain>
    </source>
</reference>
<keyword evidence="11" id="KW-1003">Cell membrane</keyword>
<dbReference type="UniPathway" id="UPA00070">
    <property type="reaction ID" value="UER00946"/>
</dbReference>
<evidence type="ECO:0000256" key="4">
    <source>
        <dbReference type="ARBA" id="ARBA00005359"/>
    </source>
</evidence>
<dbReference type="PROSITE" id="PS00911">
    <property type="entry name" value="DHODEHASE_1"/>
    <property type="match status" value="1"/>
</dbReference>
<feature type="binding site" evidence="11">
    <location>
        <position position="297"/>
    </location>
    <ligand>
        <name>FMN</name>
        <dbReference type="ChEBI" id="CHEBI:58210"/>
    </ligand>
</feature>
<feature type="binding site" evidence="11">
    <location>
        <position position="217"/>
    </location>
    <ligand>
        <name>FMN</name>
        <dbReference type="ChEBI" id="CHEBI:58210"/>
    </ligand>
</feature>
<dbReference type="PANTHER" id="PTHR48109:SF4">
    <property type="entry name" value="DIHYDROOROTATE DEHYDROGENASE (QUINONE), MITOCHONDRIAL"/>
    <property type="match status" value="1"/>
</dbReference>
<dbReference type="PIRSF" id="PIRSF000164">
    <property type="entry name" value="DHO_oxidase"/>
    <property type="match status" value="1"/>
</dbReference>
<dbReference type="GO" id="GO:0006207">
    <property type="term" value="P:'de novo' pyrimidine nucleobase biosynthetic process"/>
    <property type="evidence" value="ECO:0007669"/>
    <property type="project" value="UniProtKB-UniRule"/>
</dbReference>
<dbReference type="InterPro" id="IPR005720">
    <property type="entry name" value="Dihydroorotate_DH_cat"/>
</dbReference>
<feature type="binding site" evidence="11">
    <location>
        <position position="172"/>
    </location>
    <ligand>
        <name>FMN</name>
        <dbReference type="ChEBI" id="CHEBI:58210"/>
    </ligand>
</feature>
<dbReference type="GO" id="GO:0005886">
    <property type="term" value="C:plasma membrane"/>
    <property type="evidence" value="ECO:0007669"/>
    <property type="project" value="UniProtKB-SubCell"/>
</dbReference>
<evidence type="ECO:0000256" key="3">
    <source>
        <dbReference type="ARBA" id="ARBA00005161"/>
    </source>
</evidence>
<comment type="cofactor">
    <cofactor evidence="11">
        <name>FMN</name>
        <dbReference type="ChEBI" id="CHEBI:58210"/>
    </cofactor>
    <text evidence="11">Binds 1 FMN per subunit.</text>
</comment>
<keyword evidence="5 11" id="KW-0285">Flavoprotein</keyword>
<feature type="binding site" evidence="11">
    <location>
        <position position="86"/>
    </location>
    <ligand>
        <name>FMN</name>
        <dbReference type="ChEBI" id="CHEBI:58210"/>
    </ligand>
</feature>
<dbReference type="Pfam" id="PF01180">
    <property type="entry name" value="DHO_dh"/>
    <property type="match status" value="1"/>
</dbReference>
<dbReference type="InterPro" id="IPR050074">
    <property type="entry name" value="DHO_dehydrogenase"/>
</dbReference>
<organism evidence="13 14">
    <name type="scientific">Candidatus Methylumidiphilus alinenensis</name>
    <dbReference type="NCBI Taxonomy" id="2202197"/>
    <lineage>
        <taxon>Bacteria</taxon>
        <taxon>Pseudomonadati</taxon>
        <taxon>Pseudomonadota</taxon>
        <taxon>Gammaproteobacteria</taxon>
        <taxon>Methylococcales</taxon>
        <taxon>Candidatus Methylumidiphilus</taxon>
    </lineage>
</organism>
<dbReference type="NCBIfam" id="NF003646">
    <property type="entry name" value="PRK05286.1-4"/>
    <property type="match status" value="1"/>
</dbReference>
<protein>
    <recommendedName>
        <fullName evidence="11">Dihydroorotate dehydrogenase (quinone)</fullName>
        <ecNumber evidence="11">1.3.5.2</ecNumber>
    </recommendedName>
    <alternativeName>
        <fullName evidence="11">DHOdehase</fullName>
        <shortName evidence="11">DHOD</shortName>
        <shortName evidence="11">DHODase</shortName>
    </alternativeName>
    <alternativeName>
        <fullName evidence="11">Dihydroorotate oxidase</fullName>
    </alternativeName>
</protein>
<evidence type="ECO:0000256" key="5">
    <source>
        <dbReference type="ARBA" id="ARBA00022630"/>
    </source>
</evidence>
<feature type="binding site" evidence="11">
    <location>
        <position position="66"/>
    </location>
    <ligand>
        <name>substrate</name>
    </ligand>
</feature>
<accession>A0A2W4SY54</accession>
<feature type="binding site" evidence="11">
    <location>
        <position position="172"/>
    </location>
    <ligand>
        <name>substrate</name>
    </ligand>
</feature>
<dbReference type="CDD" id="cd04738">
    <property type="entry name" value="DHOD_2_like"/>
    <property type="match status" value="1"/>
</dbReference>
<keyword evidence="9 11" id="KW-0472">Membrane</keyword>
<feature type="binding site" evidence="11">
    <location>
        <begin position="111"/>
        <end position="115"/>
    </location>
    <ligand>
        <name>substrate</name>
    </ligand>
</feature>
<gene>
    <name evidence="11" type="primary">pyrD</name>
    <name evidence="13" type="ORF">DM484_14760</name>
</gene>
<comment type="function">
    <text evidence="1 11">Catalyzes the conversion of dihydroorotate to orotate with quinone as electron acceptor.</text>
</comment>
<dbReference type="InterPro" id="IPR001295">
    <property type="entry name" value="Dihydroorotate_DH_CS"/>
</dbReference>
<feature type="active site" description="Nucleophile" evidence="11">
    <location>
        <position position="175"/>
    </location>
</feature>
<comment type="similarity">
    <text evidence="4 11">Belongs to the dihydroorotate dehydrogenase family. Type 2 subfamily.</text>
</comment>
<dbReference type="NCBIfam" id="NF003644">
    <property type="entry name" value="PRK05286.1-1"/>
    <property type="match status" value="1"/>
</dbReference>
<comment type="subcellular location">
    <subcellularLocation>
        <location evidence="11">Cell membrane</location>
        <topology evidence="11">Peripheral membrane protein</topology>
    </subcellularLocation>
    <subcellularLocation>
        <location evidence="2">Membrane</location>
    </subcellularLocation>
</comment>
<comment type="pathway">
    <text evidence="3 11">Pyrimidine metabolism; UMP biosynthesis via de novo pathway; orotate from (S)-dihydroorotate (quinone route): step 1/1.</text>
</comment>
<evidence type="ECO:0000256" key="1">
    <source>
        <dbReference type="ARBA" id="ARBA00003125"/>
    </source>
</evidence>
<dbReference type="Gene3D" id="3.20.20.70">
    <property type="entry name" value="Aldolase class I"/>
    <property type="match status" value="1"/>
</dbReference>
<evidence type="ECO:0000256" key="2">
    <source>
        <dbReference type="ARBA" id="ARBA00004370"/>
    </source>
</evidence>
<dbReference type="EMBL" id="QJPH01000334">
    <property type="protein sequence ID" value="PZN77544.1"/>
    <property type="molecule type" value="Genomic_DNA"/>
</dbReference>
<dbReference type="InterPro" id="IPR013785">
    <property type="entry name" value="Aldolase_TIM"/>
</dbReference>
<feature type="binding site" evidence="11">
    <location>
        <begin position="246"/>
        <end position="247"/>
    </location>
    <ligand>
        <name>substrate</name>
    </ligand>
</feature>
<evidence type="ECO:0000256" key="10">
    <source>
        <dbReference type="ARBA" id="ARBA00048639"/>
    </source>
</evidence>
<evidence type="ECO:0000256" key="9">
    <source>
        <dbReference type="ARBA" id="ARBA00023136"/>
    </source>
</evidence>
<sequence>MLYKLIRPVLFRLEPETAHHLGLNVLNLAAQLGPLNPLAQTIQSRPRTVMGLEFPNAVGLAAGMDKNGDCIEGMAALGFGFVELGTVTPRPQPGNPKPRLFRLVGHQALINRLGFNNKGVDYLIGQVKARRSQIRLGINIGKNLNTAVENALDDYLIGLRKVYLHADYIAINISSPNTPGLRKLQTAEYLGDLLGGLEWEREKLAQLHGRRVPLAVKIAPDLEAGEIAPLVDKLVKHKVDAVIATNTTLSRAVVENSPHAAEAGGLSGKPLFERSTEIVARLAGILQGEMPIIACGGIFGVKDAHAKIEAGASLVQVYSGFIYRGPKLIKEIAEGL</sequence>
<dbReference type="EC" id="1.3.5.2" evidence="11"/>
<dbReference type="InterPro" id="IPR012135">
    <property type="entry name" value="Dihydroorotate_DH_1_2"/>
</dbReference>
<dbReference type="HAMAP" id="MF_00225">
    <property type="entry name" value="DHO_dh_type2"/>
    <property type="match status" value="1"/>
</dbReference>
<name>A0A2W4SY54_9GAMM</name>
<dbReference type="Proteomes" id="UP000249396">
    <property type="component" value="Unassembled WGS sequence"/>
</dbReference>
<evidence type="ECO:0000256" key="7">
    <source>
        <dbReference type="ARBA" id="ARBA00022975"/>
    </source>
</evidence>
<feature type="binding site" evidence="11">
    <location>
        <position position="245"/>
    </location>
    <ligand>
        <name>FMN</name>
        <dbReference type="ChEBI" id="CHEBI:58210"/>
    </ligand>
</feature>
<evidence type="ECO:0000256" key="6">
    <source>
        <dbReference type="ARBA" id="ARBA00022643"/>
    </source>
</evidence>
<evidence type="ECO:0000256" key="8">
    <source>
        <dbReference type="ARBA" id="ARBA00023002"/>
    </source>
</evidence>
<dbReference type="InterPro" id="IPR005719">
    <property type="entry name" value="Dihydroorotate_DH_2"/>
</dbReference>
<feature type="binding site" evidence="11">
    <location>
        <position position="177"/>
    </location>
    <ligand>
        <name>substrate</name>
    </ligand>
</feature>
<feature type="binding site" evidence="11">
    <location>
        <position position="268"/>
    </location>
    <ligand>
        <name>FMN</name>
        <dbReference type="ChEBI" id="CHEBI:58210"/>
    </ligand>
</feature>
<proteinExistence type="inferred from homology"/>
<comment type="caution">
    <text evidence="13">The sequence shown here is derived from an EMBL/GenBank/DDBJ whole genome shotgun (WGS) entry which is preliminary data.</text>
</comment>
<feature type="binding site" evidence="11">
    <location>
        <begin position="318"/>
        <end position="319"/>
    </location>
    <ligand>
        <name>FMN</name>
        <dbReference type="ChEBI" id="CHEBI:58210"/>
    </ligand>
</feature>
<evidence type="ECO:0000256" key="11">
    <source>
        <dbReference type="HAMAP-Rule" id="MF_00225"/>
    </source>
</evidence>
<keyword evidence="8 11" id="KW-0560">Oxidoreductase</keyword>
<dbReference type="NCBIfam" id="NF003645">
    <property type="entry name" value="PRK05286.1-2"/>
    <property type="match status" value="1"/>
</dbReference>
<feature type="domain" description="Dihydroorotate dehydrogenase catalytic" evidence="12">
    <location>
        <begin position="48"/>
        <end position="336"/>
    </location>
</feature>
<keyword evidence="7 11" id="KW-0665">Pyrimidine biosynthesis</keyword>
<feature type="binding site" evidence="11">
    <location>
        <position position="139"/>
    </location>
    <ligand>
        <name>FMN</name>
        <dbReference type="ChEBI" id="CHEBI:58210"/>
    </ligand>
</feature>